<organism evidence="1">
    <name type="scientific">Arundo donax</name>
    <name type="common">Giant reed</name>
    <name type="synonym">Donax arundinaceus</name>
    <dbReference type="NCBI Taxonomy" id="35708"/>
    <lineage>
        <taxon>Eukaryota</taxon>
        <taxon>Viridiplantae</taxon>
        <taxon>Streptophyta</taxon>
        <taxon>Embryophyta</taxon>
        <taxon>Tracheophyta</taxon>
        <taxon>Spermatophyta</taxon>
        <taxon>Magnoliopsida</taxon>
        <taxon>Liliopsida</taxon>
        <taxon>Poales</taxon>
        <taxon>Poaceae</taxon>
        <taxon>PACMAD clade</taxon>
        <taxon>Arundinoideae</taxon>
        <taxon>Arundineae</taxon>
        <taxon>Arundo</taxon>
    </lineage>
</organism>
<sequence>MNHMSVQSAHSTLCLRSLVMVEIQMGMMMRMMNITKAVDFIYTFFLHQTALRRPYL</sequence>
<dbReference type="AlphaFoldDB" id="A0A0A9EC70"/>
<reference evidence="1" key="1">
    <citation type="submission" date="2014-09" db="EMBL/GenBank/DDBJ databases">
        <authorList>
            <person name="Magalhaes I.L.F."/>
            <person name="Oliveira U."/>
            <person name="Santos F.R."/>
            <person name="Vidigal T.H.D.A."/>
            <person name="Brescovit A.D."/>
            <person name="Santos A.J."/>
        </authorList>
    </citation>
    <scope>NUCLEOTIDE SEQUENCE</scope>
    <source>
        <tissue evidence="1">Shoot tissue taken approximately 20 cm above the soil surface</tissue>
    </source>
</reference>
<proteinExistence type="predicted"/>
<accession>A0A0A9EC70</accession>
<name>A0A0A9EC70_ARUDO</name>
<protein>
    <submittedName>
        <fullName evidence="1">Uncharacterized protein</fullName>
    </submittedName>
</protein>
<reference evidence="1" key="2">
    <citation type="journal article" date="2015" name="Data Brief">
        <title>Shoot transcriptome of the giant reed, Arundo donax.</title>
        <authorList>
            <person name="Barrero R.A."/>
            <person name="Guerrero F.D."/>
            <person name="Moolhuijzen P."/>
            <person name="Goolsby J.A."/>
            <person name="Tidwell J."/>
            <person name="Bellgard S.E."/>
            <person name="Bellgard M.I."/>
        </authorList>
    </citation>
    <scope>NUCLEOTIDE SEQUENCE</scope>
    <source>
        <tissue evidence="1">Shoot tissue taken approximately 20 cm above the soil surface</tissue>
    </source>
</reference>
<evidence type="ECO:0000313" key="1">
    <source>
        <dbReference type="EMBL" id="JAD96638.1"/>
    </source>
</evidence>
<dbReference type="EMBL" id="GBRH01201257">
    <property type="protein sequence ID" value="JAD96638.1"/>
    <property type="molecule type" value="Transcribed_RNA"/>
</dbReference>